<reference evidence="2" key="1">
    <citation type="submission" date="2022-01" db="EMBL/GenBank/DDBJ databases">
        <authorList>
            <person name="Criscuolo A."/>
        </authorList>
    </citation>
    <scope>NUCLEOTIDE SEQUENCE</scope>
    <source>
        <strain evidence="2">CIP111893</strain>
    </source>
</reference>
<gene>
    <name evidence="2" type="ORF">PAECIP111893_00257</name>
</gene>
<evidence type="ECO:0000313" key="3">
    <source>
        <dbReference type="Proteomes" id="UP000838686"/>
    </source>
</evidence>
<proteinExistence type="predicted"/>
<evidence type="ECO:0000259" key="1">
    <source>
        <dbReference type="Pfam" id="PF04865"/>
    </source>
</evidence>
<dbReference type="EMBL" id="CAKMMF010000001">
    <property type="protein sequence ID" value="CAH1190285.1"/>
    <property type="molecule type" value="Genomic_DNA"/>
</dbReference>
<dbReference type="InterPro" id="IPR052399">
    <property type="entry name" value="Phage_Baseplate_Assmbl_Protein"/>
</dbReference>
<evidence type="ECO:0000313" key="2">
    <source>
        <dbReference type="EMBL" id="CAH1190285.1"/>
    </source>
</evidence>
<dbReference type="RefSeq" id="WP_236338466.1">
    <property type="nucleotide sequence ID" value="NZ_CAKMMF010000001.1"/>
</dbReference>
<dbReference type="PANTHER" id="PTHR37829">
    <property type="entry name" value="PHAGE-LIKE ELEMENT PBSX PROTEIN XKDT"/>
    <property type="match status" value="1"/>
</dbReference>
<dbReference type="PANTHER" id="PTHR37829:SF3">
    <property type="entry name" value="PROTEIN JAYE-RELATED"/>
    <property type="match status" value="1"/>
</dbReference>
<dbReference type="InterPro" id="IPR006949">
    <property type="entry name" value="Barrel_Baseplate_J-like"/>
</dbReference>
<organism evidence="2 3">
    <name type="scientific">Paenibacillus plantiphilus</name>
    <dbReference type="NCBI Taxonomy" id="2905650"/>
    <lineage>
        <taxon>Bacteria</taxon>
        <taxon>Bacillati</taxon>
        <taxon>Bacillota</taxon>
        <taxon>Bacilli</taxon>
        <taxon>Bacillales</taxon>
        <taxon>Paenibacillaceae</taxon>
        <taxon>Paenibacillus</taxon>
    </lineage>
</organism>
<dbReference type="Proteomes" id="UP000838686">
    <property type="component" value="Unassembled WGS sequence"/>
</dbReference>
<dbReference type="Pfam" id="PF04865">
    <property type="entry name" value="Baseplate_J"/>
    <property type="match status" value="1"/>
</dbReference>
<feature type="domain" description="Baseplate protein J-like barrel" evidence="1">
    <location>
        <begin position="95"/>
        <end position="173"/>
    </location>
</feature>
<name>A0ABM9BLY9_9BACL</name>
<comment type="caution">
    <text evidence="2">The sequence shown here is derived from an EMBL/GenBank/DDBJ whole genome shotgun (WGS) entry which is preliminary data.</text>
</comment>
<keyword evidence="3" id="KW-1185">Reference proteome</keyword>
<protein>
    <recommendedName>
        <fullName evidence="1">Baseplate protein J-like barrel domain-containing protein</fullName>
    </recommendedName>
</protein>
<sequence length="389" mass="41330">MLDRTGFKRQRFEDIFGSMEAKTKEVFGETTNTSERSPLGLLLRVVAWALARLWQDTEAVYNNGYINTAEGNNLDRLGPYVGVTRIMAQYATGSVVLTGSPGYIVQAGFVVAAGDFYFETDTDAVIAPEGTATATITAMEPGQRGNFAANMITDIVNPNADVTDVTNPISTGGGREKETDQEFRDRFELSVSAGGAGTVDSIRGALLSVPSVRAAAVIENTTNAVVNGRPPKSFEAYVLGGQPPDIGAAIFGKKAAGIESFGDEAVIVTDLSGNDHEVRFSYAETITLSVRVTVTKNASYPADGVAKIKTAMIKYVGGEDADGQLYAGLTMGDDVIYARMIAAVLSVPGVEDTTIELSTDDGSIWEQQNIEVDQHQVAQTSAAQIEVLP</sequence>
<accession>A0ABM9BLY9</accession>